<dbReference type="SUPFAM" id="SSF47923">
    <property type="entry name" value="Ypt/Rab-GAP domain of gyp1p"/>
    <property type="match status" value="2"/>
</dbReference>
<keyword evidence="2" id="KW-0175">Coiled coil</keyword>
<dbReference type="Gene3D" id="1.10.8.270">
    <property type="entry name" value="putative rabgap domain of human tbc1 domain family member 14 like domains"/>
    <property type="match status" value="1"/>
</dbReference>
<feature type="region of interest" description="Disordered" evidence="3">
    <location>
        <begin position="298"/>
        <end position="480"/>
    </location>
</feature>
<feature type="compositionally biased region" description="Basic and acidic residues" evidence="3">
    <location>
        <begin position="335"/>
        <end position="365"/>
    </location>
</feature>
<evidence type="ECO:0000259" key="4">
    <source>
        <dbReference type="PROSITE" id="PS50086"/>
    </source>
</evidence>
<feature type="compositionally biased region" description="Low complexity" evidence="3">
    <location>
        <begin position="436"/>
        <end position="447"/>
    </location>
</feature>
<dbReference type="Gene3D" id="1.10.472.80">
    <property type="entry name" value="Ypt/Rab-GAP domain of gyp1p, domain 3"/>
    <property type="match status" value="1"/>
</dbReference>
<dbReference type="InterPro" id="IPR000195">
    <property type="entry name" value="Rab-GAP-TBC_dom"/>
</dbReference>
<dbReference type="FunFam" id="1.10.472.80:FF:000027">
    <property type="entry name" value="GTPase activating protein (Evi5)"/>
    <property type="match status" value="1"/>
</dbReference>
<gene>
    <name evidence="5" type="ORF">INT45_001472</name>
</gene>
<dbReference type="AlphaFoldDB" id="A0A8H7VSB6"/>
<dbReference type="PANTHER" id="PTHR47219:SF9">
    <property type="entry name" value="GTPASE ACTIVATING PROTEIN AND CENTROSOME-ASSOCIATED, ISOFORM B"/>
    <property type="match status" value="1"/>
</dbReference>
<dbReference type="OrthoDB" id="421393at2759"/>
<feature type="compositionally biased region" description="Polar residues" evidence="3">
    <location>
        <begin position="201"/>
        <end position="211"/>
    </location>
</feature>
<feature type="compositionally biased region" description="Polar residues" evidence="3">
    <location>
        <begin position="298"/>
        <end position="315"/>
    </location>
</feature>
<feature type="compositionally biased region" description="Acidic residues" evidence="3">
    <location>
        <begin position="94"/>
        <end position="113"/>
    </location>
</feature>
<dbReference type="FunFam" id="1.10.8.270:FF:000001">
    <property type="entry name" value="TBC1 domain family member 1"/>
    <property type="match status" value="1"/>
</dbReference>
<organism evidence="5 6">
    <name type="scientific">Circinella minor</name>
    <dbReference type="NCBI Taxonomy" id="1195481"/>
    <lineage>
        <taxon>Eukaryota</taxon>
        <taxon>Fungi</taxon>
        <taxon>Fungi incertae sedis</taxon>
        <taxon>Mucoromycota</taxon>
        <taxon>Mucoromycotina</taxon>
        <taxon>Mucoromycetes</taxon>
        <taxon>Mucorales</taxon>
        <taxon>Lichtheimiaceae</taxon>
        <taxon>Circinella</taxon>
    </lineage>
</organism>
<accession>A0A8H7VSB6</accession>
<feature type="non-terminal residue" evidence="5">
    <location>
        <position position="1"/>
    </location>
</feature>
<dbReference type="Proteomes" id="UP000646827">
    <property type="component" value="Unassembled WGS sequence"/>
</dbReference>
<dbReference type="SMART" id="SM00164">
    <property type="entry name" value="TBC"/>
    <property type="match status" value="1"/>
</dbReference>
<dbReference type="PROSITE" id="PS50086">
    <property type="entry name" value="TBC_RABGAP"/>
    <property type="match status" value="1"/>
</dbReference>
<protein>
    <recommendedName>
        <fullName evidence="4">Rab-GAP TBC domain-containing protein</fullName>
    </recommendedName>
</protein>
<feature type="region of interest" description="Disordered" evidence="3">
    <location>
        <begin position="73"/>
        <end position="278"/>
    </location>
</feature>
<dbReference type="PANTHER" id="PTHR47219">
    <property type="entry name" value="RAB GTPASE-ACTIVATING PROTEIN 1-LIKE"/>
    <property type="match status" value="1"/>
</dbReference>
<feature type="compositionally biased region" description="Basic and acidic residues" evidence="3">
    <location>
        <begin position="316"/>
        <end position="327"/>
    </location>
</feature>
<evidence type="ECO:0000256" key="2">
    <source>
        <dbReference type="SAM" id="Coils"/>
    </source>
</evidence>
<evidence type="ECO:0000256" key="3">
    <source>
        <dbReference type="SAM" id="MobiDB-lite"/>
    </source>
</evidence>
<feature type="domain" description="Rab-GAP TBC" evidence="4">
    <location>
        <begin position="594"/>
        <end position="780"/>
    </location>
</feature>
<feature type="compositionally biased region" description="Polar residues" evidence="3">
    <location>
        <begin position="269"/>
        <end position="278"/>
    </location>
</feature>
<dbReference type="InterPro" id="IPR035969">
    <property type="entry name" value="Rab-GAP_TBC_sf"/>
</dbReference>
<keyword evidence="1" id="KW-0343">GTPase activation</keyword>
<feature type="compositionally biased region" description="Polar residues" evidence="3">
    <location>
        <begin position="419"/>
        <end position="432"/>
    </location>
</feature>
<keyword evidence="6" id="KW-1185">Reference proteome</keyword>
<feature type="compositionally biased region" description="Low complexity" evidence="3">
    <location>
        <begin position="8"/>
        <end position="30"/>
    </location>
</feature>
<feature type="region of interest" description="Disordered" evidence="3">
    <location>
        <begin position="1"/>
        <end position="60"/>
    </location>
</feature>
<dbReference type="Gene3D" id="1.10.10.750">
    <property type="entry name" value="Ypt/Rab-GAP domain of gyp1p, domain 1"/>
    <property type="match status" value="1"/>
</dbReference>
<dbReference type="Pfam" id="PF23436">
    <property type="entry name" value="RabGap-TBC_2"/>
    <property type="match status" value="1"/>
</dbReference>
<feature type="coiled-coil region" evidence="2">
    <location>
        <begin position="868"/>
        <end position="954"/>
    </location>
</feature>
<dbReference type="EMBL" id="JAEPRB010000030">
    <property type="protein sequence ID" value="KAG2225249.1"/>
    <property type="molecule type" value="Genomic_DNA"/>
</dbReference>
<comment type="caution">
    <text evidence="5">The sequence shown here is derived from an EMBL/GenBank/DDBJ whole genome shotgun (WGS) entry which is preliminary data.</text>
</comment>
<feature type="compositionally biased region" description="Pro residues" evidence="3">
    <location>
        <begin position="232"/>
        <end position="241"/>
    </location>
</feature>
<dbReference type="GO" id="GO:0031267">
    <property type="term" value="F:small GTPase binding"/>
    <property type="evidence" value="ECO:0007669"/>
    <property type="project" value="TreeGrafter"/>
</dbReference>
<evidence type="ECO:0000313" key="6">
    <source>
        <dbReference type="Proteomes" id="UP000646827"/>
    </source>
</evidence>
<name>A0A8H7VSB6_9FUNG</name>
<feature type="compositionally biased region" description="Acidic residues" evidence="3">
    <location>
        <begin position="41"/>
        <end position="57"/>
    </location>
</feature>
<feature type="compositionally biased region" description="Low complexity" evidence="3">
    <location>
        <begin position="384"/>
        <end position="412"/>
    </location>
</feature>
<dbReference type="GO" id="GO:0005096">
    <property type="term" value="F:GTPase activator activity"/>
    <property type="evidence" value="ECO:0007669"/>
    <property type="project" value="UniProtKB-KW"/>
</dbReference>
<evidence type="ECO:0000313" key="5">
    <source>
        <dbReference type="EMBL" id="KAG2225249.1"/>
    </source>
</evidence>
<sequence length="988" mass="112427">MAPEPISTTTTTETPTGFHSSEPVPSTTSPSKHKIHSNVENDYEDSSEQDSEEDDDGQFSLCDYDLDVVDEALMNPNNNEYRDHFGFRIQVKTDDEDDDDSSVDSQSDSDDSDASPATLKNPTTTTKNHYSPSSETSSDTDYSVDTAMTTPTAIKHPPPPPPPLEIEHQQPSARRGRARAATLSKPNNFTLPQQQQQQQQESPVALSSSGSEGKPMTATTGRRRRATTVSRPQPPPMPPMPMTTTTTTTTKAFETVSEEDESQEVVKETTVSQQQSIMQEPPAHYHTMGMEEDQLQHTTTFKSEEQSITETPLSNQKEETPMYHTTDETIIPEQPLKEELVESPKSHIMKEEEKEKKKDDYKEQGETPITEQQTRAKELPPLPNNNNRNSSNGSIPMAISKSTISGSTTSSTSDHESIRSTTSSEYQNGNNRSRSDSAGAKSFASSSFNPFKRAGSPTSIRTGTRAVERPSTAYRERQSRRMSEFYRFQSQPSSPSSTFQGNNRLSYASASSYYDILMSKFGRSSEEHPSIHSSSLTRDSPKQIALKEEAKQHLEDLKLTDSEQDYDFWEAFIQDTDDMMRSQPDSVKHHMIAGIPYSLRGYIWQIMSKSRNNGELVSEYRELLKRISPHEKSIQRDLARTFPTHEFFKDRDGEGQEALFNVTKAYSLFDQQVGYCQGLPFIVGGLLLHMPDDMAFCVLIKLMSQYGLRGQFMPQMELLHERLYQFEHILQQKLPQIHKHLEVQGVQPSMYASQWFLTLFASKCPLYLAFRVFDMVLLEGSHVVLRFALALMFRNQHTLLNMDFEALVDFLNNSVFDTYKDDESGFVHDAYSMDVPSRLLTRLAKQHTNEAAREAKSQNQEENLRRINTELSSHVRRLEKSYRNLEHEHQEVTQQVIDAKMKVARMEDDSQQLRWQLSQTKTELEQLKSSMPAIEETQRQNKHLLQKNGHLESQLGDVEAVLISLKMNYAERESAYEEMRQKLHKAGI</sequence>
<proteinExistence type="predicted"/>
<evidence type="ECO:0000256" key="1">
    <source>
        <dbReference type="ARBA" id="ARBA00022468"/>
    </source>
</evidence>
<reference evidence="5 6" key="1">
    <citation type="submission" date="2020-12" db="EMBL/GenBank/DDBJ databases">
        <title>Metabolic potential, ecology and presence of endohyphal bacteria is reflected in genomic diversity of Mucoromycotina.</title>
        <authorList>
            <person name="Muszewska A."/>
            <person name="Okrasinska A."/>
            <person name="Steczkiewicz K."/>
            <person name="Drgas O."/>
            <person name="Orlowska M."/>
            <person name="Perlinska-Lenart U."/>
            <person name="Aleksandrzak-Piekarczyk T."/>
            <person name="Szatraj K."/>
            <person name="Zielenkiewicz U."/>
            <person name="Pilsyk S."/>
            <person name="Malc E."/>
            <person name="Mieczkowski P."/>
            <person name="Kruszewska J.S."/>
            <person name="Biernat P."/>
            <person name="Pawlowska J."/>
        </authorList>
    </citation>
    <scope>NUCLEOTIDE SEQUENCE [LARGE SCALE GENOMIC DNA]</scope>
    <source>
        <strain evidence="5 6">CBS 142.35</strain>
    </source>
</reference>
<feature type="compositionally biased region" description="Polar residues" evidence="3">
    <location>
        <begin position="118"/>
        <end position="152"/>
    </location>
</feature>
<dbReference type="InterPro" id="IPR050302">
    <property type="entry name" value="Rab_GAP_TBC_domain"/>
</dbReference>